<protein>
    <submittedName>
        <fullName evidence="1">Cytochrome P450</fullName>
    </submittedName>
</protein>
<dbReference type="EMBL" id="MU273501">
    <property type="protein sequence ID" value="KAI0034413.1"/>
    <property type="molecule type" value="Genomic_DNA"/>
</dbReference>
<proteinExistence type="predicted"/>
<organism evidence="1 2">
    <name type="scientific">Vararia minispora EC-137</name>
    <dbReference type="NCBI Taxonomy" id="1314806"/>
    <lineage>
        <taxon>Eukaryota</taxon>
        <taxon>Fungi</taxon>
        <taxon>Dikarya</taxon>
        <taxon>Basidiomycota</taxon>
        <taxon>Agaricomycotina</taxon>
        <taxon>Agaricomycetes</taxon>
        <taxon>Russulales</taxon>
        <taxon>Lachnocladiaceae</taxon>
        <taxon>Vararia</taxon>
    </lineage>
</organism>
<reference evidence="1" key="1">
    <citation type="submission" date="2021-02" db="EMBL/GenBank/DDBJ databases">
        <authorList>
            <consortium name="DOE Joint Genome Institute"/>
            <person name="Ahrendt S."/>
            <person name="Looney B.P."/>
            <person name="Miyauchi S."/>
            <person name="Morin E."/>
            <person name="Drula E."/>
            <person name="Courty P.E."/>
            <person name="Chicoki N."/>
            <person name="Fauchery L."/>
            <person name="Kohler A."/>
            <person name="Kuo A."/>
            <person name="Labutti K."/>
            <person name="Pangilinan J."/>
            <person name="Lipzen A."/>
            <person name="Riley R."/>
            <person name="Andreopoulos W."/>
            <person name="He G."/>
            <person name="Johnson J."/>
            <person name="Barry K.W."/>
            <person name="Grigoriev I.V."/>
            <person name="Nagy L."/>
            <person name="Hibbett D."/>
            <person name="Henrissat B."/>
            <person name="Matheny P.B."/>
            <person name="Labbe J."/>
            <person name="Martin F."/>
        </authorList>
    </citation>
    <scope>NUCLEOTIDE SEQUENCE</scope>
    <source>
        <strain evidence="1">EC-137</strain>
    </source>
</reference>
<keyword evidence="2" id="KW-1185">Reference proteome</keyword>
<evidence type="ECO:0000313" key="2">
    <source>
        <dbReference type="Proteomes" id="UP000814128"/>
    </source>
</evidence>
<sequence>MAISVLDVAFVGLALWLVKQTLSRKRSSLPLPPGPPGLPVVGNVADIPTTQPYKTYIEWGQKYGPLMHISALGQPLIIVNDVKIAIDLLDKKSALYSDRPTLRMAGELTGWDNTLVLQHYDERLKEYRRYIHRFLGTRSNLERFHPLFEHESRLMLKRIVESPEDFAGLIRHAAGAIIMKMTYGYSIRDDKDPFVSLVDQATTEFGDVTDARKVWFVDLIPALKYVPEWVPGATFQKVAKAYGQTLKDMADVPMNWVKQRMAAGEAESCFVTDLLEESGRTAQEERNIKWAAASLYSGGADTTVATLHTFFLCMTLFPDAQRKAQEEIDSVIGPDRLPTFADRHRLPYVEAVLSEVLRWGPVGPIDIPHLLMEDDVYNGYFIPKGSIVFANIWAMLHDANTYADPMEFKPERFIARPGKPAEQDPRACSFGFGRRACPGMTLAETTVWLWIATALATLNVSKARDADGVEITPSGRYLDGTIAHPEPFKCSIKPRSPATEALINYD</sequence>
<dbReference type="Proteomes" id="UP000814128">
    <property type="component" value="Unassembled WGS sequence"/>
</dbReference>
<reference evidence="1" key="2">
    <citation type="journal article" date="2022" name="New Phytol.">
        <title>Evolutionary transition to the ectomycorrhizal habit in the genomes of a hyperdiverse lineage of mushroom-forming fungi.</title>
        <authorList>
            <person name="Looney B."/>
            <person name="Miyauchi S."/>
            <person name="Morin E."/>
            <person name="Drula E."/>
            <person name="Courty P.E."/>
            <person name="Kohler A."/>
            <person name="Kuo A."/>
            <person name="LaButti K."/>
            <person name="Pangilinan J."/>
            <person name="Lipzen A."/>
            <person name="Riley R."/>
            <person name="Andreopoulos W."/>
            <person name="He G."/>
            <person name="Johnson J."/>
            <person name="Nolan M."/>
            <person name="Tritt A."/>
            <person name="Barry K.W."/>
            <person name="Grigoriev I.V."/>
            <person name="Nagy L.G."/>
            <person name="Hibbett D."/>
            <person name="Henrissat B."/>
            <person name="Matheny P.B."/>
            <person name="Labbe J."/>
            <person name="Martin F.M."/>
        </authorList>
    </citation>
    <scope>NUCLEOTIDE SEQUENCE</scope>
    <source>
        <strain evidence="1">EC-137</strain>
    </source>
</reference>
<name>A0ACB8QRX1_9AGAM</name>
<evidence type="ECO:0000313" key="1">
    <source>
        <dbReference type="EMBL" id="KAI0034413.1"/>
    </source>
</evidence>
<accession>A0ACB8QRX1</accession>
<gene>
    <name evidence="1" type="ORF">K488DRAFT_84031</name>
</gene>
<comment type="caution">
    <text evidence="1">The sequence shown here is derived from an EMBL/GenBank/DDBJ whole genome shotgun (WGS) entry which is preliminary data.</text>
</comment>